<dbReference type="InterPro" id="IPR052610">
    <property type="entry name" value="bHLH_transcription_regulator"/>
</dbReference>
<feature type="coiled-coil region" evidence="5">
    <location>
        <begin position="629"/>
        <end position="656"/>
    </location>
</feature>
<dbReference type="CDD" id="cd11452">
    <property type="entry name" value="bHLH_AtNAI1_like"/>
    <property type="match status" value="1"/>
</dbReference>
<comment type="subcellular location">
    <subcellularLocation>
        <location evidence="1">Nucleus</location>
    </subcellularLocation>
</comment>
<dbReference type="GO" id="GO:0046983">
    <property type="term" value="F:protein dimerization activity"/>
    <property type="evidence" value="ECO:0007669"/>
    <property type="project" value="InterPro"/>
</dbReference>
<dbReference type="Gene3D" id="4.10.280.10">
    <property type="entry name" value="Helix-loop-helix DNA-binding domain"/>
    <property type="match status" value="2"/>
</dbReference>
<feature type="compositionally biased region" description="Polar residues" evidence="6">
    <location>
        <begin position="500"/>
        <end position="514"/>
    </location>
</feature>
<keyword evidence="3" id="KW-0804">Transcription</keyword>
<dbReference type="EMBL" id="JAUESC010000002">
    <property type="protein sequence ID" value="KAK0603751.1"/>
    <property type="molecule type" value="Genomic_DNA"/>
</dbReference>
<sequence length="768" mass="87104">MGHDQGQGVVDSHHVGLLWQTWFYILVEVQQLWLALVGDISQFVWNRHNHLRGSRGVRLWRKIARALENMSVGVPNGPRIHTSCNTHKRRIIMEISSSKLWIPEMGMDYSSFFPQNQMNPLDYYLDELNFQSFSSESYNETSHKRSASSYTERPAKQLRTNSWHSCTSTHEPSPSSSSQIISFDNSTSSTLAISPPVYGHQDYAGVIPKTEAGSPPGNINLLPSLISYPQETSQLRIASTTTRSTLQAQDHVIAERKRREKLSQHFIALSALLPGLKKTDKASILGDAIKHLQKLQERVKTLEEQTAKKTMESMIIVKKSHMMICSDEDETSSTDENFNSKLYLPHIEARVSDRNVLIRIHCENHKGCIVNILNEIEKLPLTVVNSNVLPFGNSTLDVTVVAQMEVGLTITVKDFVKKLRQALLKFIPIDQMPLSGGCFAVRLSFAGVSEEKEKLSSSHFTREYMEEYSSFFHQYQPNPLDYTLDGINFQSFSSDQRYYQESTYNSRSDSQPEASQAGVERPAKQQKTCPSSSSTCILSFDKSNSISPATCHDQQVYGLENASCINPNIEIEYSHVEKDKRVGSMTRNPLHAQEHVIAERKRREKLNQLFISLSTILPGLKKIDKASIIGDAIKHMKQLQERVKTLEEQEAKMTNIIVKKTHIFTDDETSSSDEIFDQDQYLPEIEARVWDRNAIIIRIHCEKKNKGYIASILKETENLHLSVVNSNVLPFGNSTLYITVVAQKNVESSMPMKDLVKNLRQALLKLII</sequence>
<dbReference type="PANTHER" id="PTHR45959:SF2">
    <property type="entry name" value="BHLH TRANSCRIPTION FACTOR"/>
    <property type="match status" value="1"/>
</dbReference>
<evidence type="ECO:0000256" key="1">
    <source>
        <dbReference type="ARBA" id="ARBA00004123"/>
    </source>
</evidence>
<accession>A0AA39SRR5</accession>
<evidence type="ECO:0000256" key="4">
    <source>
        <dbReference type="ARBA" id="ARBA00023242"/>
    </source>
</evidence>
<keyword evidence="2" id="KW-0805">Transcription regulation</keyword>
<dbReference type="GO" id="GO:0005634">
    <property type="term" value="C:nucleus"/>
    <property type="evidence" value="ECO:0007669"/>
    <property type="project" value="UniProtKB-SubCell"/>
</dbReference>
<dbReference type="Proteomes" id="UP001168877">
    <property type="component" value="Unassembled WGS sequence"/>
</dbReference>
<reference evidence="8" key="1">
    <citation type="journal article" date="2022" name="Plant J.">
        <title>Strategies of tolerance reflected in two North American maple genomes.</title>
        <authorList>
            <person name="McEvoy S.L."/>
            <person name="Sezen U.U."/>
            <person name="Trouern-Trend A."/>
            <person name="McMahon S.M."/>
            <person name="Schaberg P.G."/>
            <person name="Yang J."/>
            <person name="Wegrzyn J.L."/>
            <person name="Swenson N.G."/>
        </authorList>
    </citation>
    <scope>NUCLEOTIDE SEQUENCE</scope>
    <source>
        <strain evidence="8">NS2018</strain>
    </source>
</reference>
<dbReference type="AlphaFoldDB" id="A0AA39SRR5"/>
<dbReference type="InterPro" id="IPR011598">
    <property type="entry name" value="bHLH_dom"/>
</dbReference>
<organism evidence="8 9">
    <name type="scientific">Acer saccharum</name>
    <name type="common">Sugar maple</name>
    <dbReference type="NCBI Taxonomy" id="4024"/>
    <lineage>
        <taxon>Eukaryota</taxon>
        <taxon>Viridiplantae</taxon>
        <taxon>Streptophyta</taxon>
        <taxon>Embryophyta</taxon>
        <taxon>Tracheophyta</taxon>
        <taxon>Spermatophyta</taxon>
        <taxon>Magnoliopsida</taxon>
        <taxon>eudicotyledons</taxon>
        <taxon>Gunneridae</taxon>
        <taxon>Pentapetalae</taxon>
        <taxon>rosids</taxon>
        <taxon>malvids</taxon>
        <taxon>Sapindales</taxon>
        <taxon>Sapindaceae</taxon>
        <taxon>Hippocastanoideae</taxon>
        <taxon>Acereae</taxon>
        <taxon>Acer</taxon>
    </lineage>
</organism>
<dbReference type="PROSITE" id="PS50888">
    <property type="entry name" value="BHLH"/>
    <property type="match status" value="2"/>
</dbReference>
<evidence type="ECO:0000313" key="8">
    <source>
        <dbReference type="EMBL" id="KAK0603751.1"/>
    </source>
</evidence>
<gene>
    <name evidence="8" type="ORF">LWI29_008260</name>
</gene>
<protein>
    <recommendedName>
        <fullName evidence="7">BHLH domain-containing protein</fullName>
    </recommendedName>
</protein>
<feature type="compositionally biased region" description="Low complexity" evidence="6">
    <location>
        <begin position="165"/>
        <end position="182"/>
    </location>
</feature>
<keyword evidence="5" id="KW-0175">Coiled coil</keyword>
<dbReference type="PANTHER" id="PTHR45959">
    <property type="entry name" value="BHLH TRANSCRIPTION FACTOR"/>
    <property type="match status" value="1"/>
</dbReference>
<feature type="coiled-coil region" evidence="5">
    <location>
        <begin position="285"/>
        <end position="312"/>
    </location>
</feature>
<feature type="domain" description="BHLH" evidence="7">
    <location>
        <begin position="246"/>
        <end position="295"/>
    </location>
</feature>
<reference evidence="8" key="2">
    <citation type="submission" date="2023-06" db="EMBL/GenBank/DDBJ databases">
        <authorList>
            <person name="Swenson N.G."/>
            <person name="Wegrzyn J.L."/>
            <person name="Mcevoy S.L."/>
        </authorList>
    </citation>
    <scope>NUCLEOTIDE SEQUENCE</scope>
    <source>
        <strain evidence="8">NS2018</strain>
        <tissue evidence="8">Leaf</tissue>
    </source>
</reference>
<evidence type="ECO:0000256" key="2">
    <source>
        <dbReference type="ARBA" id="ARBA00023015"/>
    </source>
</evidence>
<feature type="domain" description="BHLH" evidence="7">
    <location>
        <begin position="590"/>
        <end position="639"/>
    </location>
</feature>
<dbReference type="SUPFAM" id="SSF47459">
    <property type="entry name" value="HLH, helix-loop-helix DNA-binding domain"/>
    <property type="match status" value="2"/>
</dbReference>
<keyword evidence="4" id="KW-0539">Nucleus</keyword>
<feature type="region of interest" description="Disordered" evidence="6">
    <location>
        <begin position="500"/>
        <end position="532"/>
    </location>
</feature>
<dbReference type="SMART" id="SM00353">
    <property type="entry name" value="HLH"/>
    <property type="match status" value="2"/>
</dbReference>
<dbReference type="InterPro" id="IPR036638">
    <property type="entry name" value="HLH_DNA-bd_sf"/>
</dbReference>
<evidence type="ECO:0000256" key="3">
    <source>
        <dbReference type="ARBA" id="ARBA00023163"/>
    </source>
</evidence>
<feature type="region of interest" description="Disordered" evidence="6">
    <location>
        <begin position="141"/>
        <end position="182"/>
    </location>
</feature>
<evidence type="ECO:0000259" key="7">
    <source>
        <dbReference type="PROSITE" id="PS50888"/>
    </source>
</evidence>
<evidence type="ECO:0000256" key="6">
    <source>
        <dbReference type="SAM" id="MobiDB-lite"/>
    </source>
</evidence>
<proteinExistence type="predicted"/>
<keyword evidence="9" id="KW-1185">Reference proteome</keyword>
<comment type="caution">
    <text evidence="8">The sequence shown here is derived from an EMBL/GenBank/DDBJ whole genome shotgun (WGS) entry which is preliminary data.</text>
</comment>
<evidence type="ECO:0000313" key="9">
    <source>
        <dbReference type="Proteomes" id="UP001168877"/>
    </source>
</evidence>
<evidence type="ECO:0000256" key="5">
    <source>
        <dbReference type="SAM" id="Coils"/>
    </source>
</evidence>
<name>A0AA39SRR5_ACESA</name>
<dbReference type="Pfam" id="PF00010">
    <property type="entry name" value="HLH"/>
    <property type="match status" value="2"/>
</dbReference>